<reference evidence="1 2" key="2">
    <citation type="journal article" date="2015" name="Stand. Genomic Sci.">
        <title>Draft genome sequence of marine-derived Streptomyces sp. TP-A0598, a producer of anti-MRSA antibiotic lydicamycins.</title>
        <authorList>
            <person name="Komaki H."/>
            <person name="Ichikawa N."/>
            <person name="Hosoyama A."/>
            <person name="Fujita N."/>
            <person name="Igarashi Y."/>
        </authorList>
    </citation>
    <scope>NUCLEOTIDE SEQUENCE [LARGE SCALE GENOMIC DNA]</scope>
    <source>
        <strain evidence="1 2">NBRC 110027</strain>
    </source>
</reference>
<gene>
    <name evidence="1" type="ORF">TPA0598_07_03020</name>
</gene>
<protein>
    <submittedName>
        <fullName evidence="1">Uncharacterized protein</fullName>
    </submittedName>
</protein>
<dbReference type="RefSeq" id="WP_042158137.1">
    <property type="nucleotide sequence ID" value="NZ_BBNO01000007.1"/>
</dbReference>
<evidence type="ECO:0000313" key="2">
    <source>
        <dbReference type="Proteomes" id="UP000048965"/>
    </source>
</evidence>
<organism evidence="1 2">
    <name type="scientific">Streptomyces lydicamycinicus</name>
    <dbReference type="NCBI Taxonomy" id="1546107"/>
    <lineage>
        <taxon>Bacteria</taxon>
        <taxon>Bacillati</taxon>
        <taxon>Actinomycetota</taxon>
        <taxon>Actinomycetes</taxon>
        <taxon>Kitasatosporales</taxon>
        <taxon>Streptomycetaceae</taxon>
        <taxon>Streptomyces</taxon>
    </lineage>
</organism>
<evidence type="ECO:0000313" key="1">
    <source>
        <dbReference type="EMBL" id="GAO10578.1"/>
    </source>
</evidence>
<sequence length="62" mass="5798">MFRHAFLALPSAVADAPKAAVDHLAALAAADFAPVGADAVAAATAVAAAAVPAAAATDGARS</sequence>
<dbReference type="Proteomes" id="UP000048965">
    <property type="component" value="Unassembled WGS sequence"/>
</dbReference>
<dbReference type="EMBL" id="BBNO01000007">
    <property type="protein sequence ID" value="GAO10578.1"/>
    <property type="molecule type" value="Genomic_DNA"/>
</dbReference>
<keyword evidence="2" id="KW-1185">Reference proteome</keyword>
<proteinExistence type="predicted"/>
<accession>A0A0P4RAP1</accession>
<comment type="caution">
    <text evidence="1">The sequence shown here is derived from an EMBL/GenBank/DDBJ whole genome shotgun (WGS) entry which is preliminary data.</text>
</comment>
<reference evidence="2" key="1">
    <citation type="submission" date="2014-09" db="EMBL/GenBank/DDBJ databases">
        <title>Whole genome shotgun sequence of Streptomyces sp. NBRC 110027.</title>
        <authorList>
            <person name="Komaki H."/>
            <person name="Ichikawa N."/>
            <person name="Katano-Makiyama Y."/>
            <person name="Hosoyama A."/>
            <person name="Hashimoto M."/>
            <person name="Uohara A."/>
            <person name="Kitahashi Y."/>
            <person name="Ohji S."/>
            <person name="Kimura A."/>
            <person name="Yamazoe A."/>
            <person name="Igarashi Y."/>
            <person name="Fujita N."/>
        </authorList>
    </citation>
    <scope>NUCLEOTIDE SEQUENCE [LARGE SCALE GENOMIC DNA]</scope>
    <source>
        <strain evidence="2">NBRC 110027</strain>
    </source>
</reference>
<name>A0A0P4RAP1_9ACTN</name>
<dbReference type="AlphaFoldDB" id="A0A0P4RAP1"/>